<organism evidence="5 6">
    <name type="scientific">Polarella glacialis</name>
    <name type="common">Dinoflagellate</name>
    <dbReference type="NCBI Taxonomy" id="89957"/>
    <lineage>
        <taxon>Eukaryota</taxon>
        <taxon>Sar</taxon>
        <taxon>Alveolata</taxon>
        <taxon>Dinophyceae</taxon>
        <taxon>Suessiales</taxon>
        <taxon>Suessiaceae</taxon>
        <taxon>Polarella</taxon>
    </lineage>
</organism>
<evidence type="ECO:0000256" key="1">
    <source>
        <dbReference type="ARBA" id="ARBA00022603"/>
    </source>
</evidence>
<evidence type="ECO:0000313" key="6">
    <source>
        <dbReference type="Proteomes" id="UP000654075"/>
    </source>
</evidence>
<feature type="compositionally biased region" description="Basic and acidic residues" evidence="3">
    <location>
        <begin position="321"/>
        <end position="331"/>
    </location>
</feature>
<feature type="region of interest" description="Disordered" evidence="3">
    <location>
        <begin position="358"/>
        <end position="382"/>
    </location>
</feature>
<dbReference type="GO" id="GO:0032259">
    <property type="term" value="P:methylation"/>
    <property type="evidence" value="ECO:0007669"/>
    <property type="project" value="UniProtKB-KW"/>
</dbReference>
<dbReference type="InterPro" id="IPR029028">
    <property type="entry name" value="Alpha/beta_knot_MTases"/>
</dbReference>
<feature type="non-terminal residue" evidence="5">
    <location>
        <position position="1"/>
    </location>
</feature>
<evidence type="ECO:0000259" key="4">
    <source>
        <dbReference type="Pfam" id="PF00588"/>
    </source>
</evidence>
<evidence type="ECO:0000313" key="5">
    <source>
        <dbReference type="EMBL" id="CAE8591682.1"/>
    </source>
</evidence>
<dbReference type="AlphaFoldDB" id="A0A813DUS5"/>
<feature type="region of interest" description="Disordered" evidence="3">
    <location>
        <begin position="321"/>
        <end position="340"/>
    </location>
</feature>
<evidence type="ECO:0000256" key="3">
    <source>
        <dbReference type="SAM" id="MobiDB-lite"/>
    </source>
</evidence>
<dbReference type="Proteomes" id="UP000654075">
    <property type="component" value="Unassembled WGS sequence"/>
</dbReference>
<dbReference type="Pfam" id="PF00588">
    <property type="entry name" value="SpoU_methylase"/>
    <property type="match status" value="1"/>
</dbReference>
<dbReference type="GO" id="GO:0003723">
    <property type="term" value="F:RNA binding"/>
    <property type="evidence" value="ECO:0007669"/>
    <property type="project" value="InterPro"/>
</dbReference>
<keyword evidence="2" id="KW-0808">Transferase</keyword>
<dbReference type="Gene3D" id="3.40.1280.10">
    <property type="match status" value="1"/>
</dbReference>
<accession>A0A813DUS5</accession>
<dbReference type="EMBL" id="CAJNNV010005127">
    <property type="protein sequence ID" value="CAE8591682.1"/>
    <property type="molecule type" value="Genomic_DNA"/>
</dbReference>
<name>A0A813DUS5_POLGL</name>
<gene>
    <name evidence="5" type="ORF">PGLA1383_LOCUS10348</name>
</gene>
<feature type="domain" description="tRNA/rRNA methyltransferase SpoU type" evidence="4">
    <location>
        <begin position="3"/>
        <end position="86"/>
    </location>
</feature>
<dbReference type="InterPro" id="IPR001537">
    <property type="entry name" value="SpoU_MeTrfase"/>
</dbReference>
<comment type="caution">
    <text evidence="5">The sequence shown here is derived from an EMBL/GenBank/DDBJ whole genome shotgun (WGS) entry which is preliminary data.</text>
</comment>
<dbReference type="InterPro" id="IPR029026">
    <property type="entry name" value="tRNA_m1G_MTases_N"/>
</dbReference>
<dbReference type="GO" id="GO:0008173">
    <property type="term" value="F:RNA methyltransferase activity"/>
    <property type="evidence" value="ECO:0007669"/>
    <property type="project" value="InterPro"/>
</dbReference>
<protein>
    <recommendedName>
        <fullName evidence="4">tRNA/rRNA methyltransferase SpoU type domain-containing protein</fullName>
    </recommendedName>
</protein>
<proteinExistence type="predicted"/>
<sequence>VLASLRGANLRLLGFTAHEGPQGEEVPPVWEADLTAPRLALVFGREKDGIPEEAEAMLDERTTIPMTVPGDEGSLNVSHAAALAIYERRRQLSFSHPGQLTLPAEPQRIQSSSKPNGLRSWWQRFLRRQTQSEHMPYMHQGASTVYQNIQIMYEICSIDAWLGSELKKPDLVPGYVCHTMIQRLRSKEGLTASCYSGLDGLQDMWFSCNAPQEEGGDQLDTASQAVDQEQFSVRIEGIILDDESQGEGNPDLLAVQPLPGEPQIVEVRLNDIVWLLGQEANVDDASECRSVIARAPRPVLHLLRLKDLAGVDDEGRSTVYERNERQVREAPVKPPKPPFPIHAQISKIDLKPYSYMTGGSGRSGRDAPPLCLMHQPTELNGI</sequence>
<evidence type="ECO:0000256" key="2">
    <source>
        <dbReference type="ARBA" id="ARBA00022679"/>
    </source>
</evidence>
<dbReference type="GO" id="GO:0006396">
    <property type="term" value="P:RNA processing"/>
    <property type="evidence" value="ECO:0007669"/>
    <property type="project" value="InterPro"/>
</dbReference>
<keyword evidence="1" id="KW-0489">Methyltransferase</keyword>
<dbReference type="SUPFAM" id="SSF75217">
    <property type="entry name" value="alpha/beta knot"/>
    <property type="match status" value="1"/>
</dbReference>
<dbReference type="OrthoDB" id="432963at2759"/>
<reference evidence="5" key="1">
    <citation type="submission" date="2021-02" db="EMBL/GenBank/DDBJ databases">
        <authorList>
            <person name="Dougan E. K."/>
            <person name="Rhodes N."/>
            <person name="Thang M."/>
            <person name="Chan C."/>
        </authorList>
    </citation>
    <scope>NUCLEOTIDE SEQUENCE</scope>
</reference>
<keyword evidence="6" id="KW-1185">Reference proteome</keyword>